<dbReference type="eggNOG" id="COG3409">
    <property type="taxonomic scope" value="Bacteria"/>
</dbReference>
<accession>A0A0A0EKF4</accession>
<dbReference type="Pfam" id="PF01471">
    <property type="entry name" value="PG_binding_1"/>
    <property type="match status" value="2"/>
</dbReference>
<evidence type="ECO:0000313" key="4">
    <source>
        <dbReference type="EMBL" id="KGM49662.1"/>
    </source>
</evidence>
<keyword evidence="5" id="KW-1185">Reference proteome</keyword>
<evidence type="ECO:0000256" key="1">
    <source>
        <dbReference type="SAM" id="Coils"/>
    </source>
</evidence>
<reference evidence="4 5" key="1">
    <citation type="journal article" date="2015" name="Antonie Van Leeuwenhoek">
        <title>Pseudooceanicola atlanticus gen. nov. sp. nov., isolated from surface seawater of the Atlantic Ocean and reclassification of Oceanicola batsensis, Oceanicola marinus, Oceanicola nitratireducens, Oceanicola nanhaiensis, Oceanicola antarcticus and Oceanicola flagellatus, as Pseudooceanicola batsensis comb. nov., Pseudooceanicola marinus comb. nov., Pseudooceanicola nitratireducens comb. nov., Pseudooceanicola nanhaiensis comb. nov., Pseudooceanicola antarcticus comb. nov., and Pseudooceanicola flagellatus comb. nov.</title>
        <authorList>
            <person name="Lai Q."/>
            <person name="Li G."/>
            <person name="Liu X."/>
            <person name="Du Y."/>
            <person name="Sun F."/>
            <person name="Shao Z."/>
        </authorList>
    </citation>
    <scope>NUCLEOTIDE SEQUENCE [LARGE SCALE GENOMIC DNA]</scope>
    <source>
        <strain evidence="4 5">22II-s11g</strain>
    </source>
</reference>
<feature type="coiled-coil region" evidence="1">
    <location>
        <begin position="350"/>
        <end position="379"/>
    </location>
</feature>
<proteinExistence type="predicted"/>
<evidence type="ECO:0000313" key="5">
    <source>
        <dbReference type="Proteomes" id="UP000030004"/>
    </source>
</evidence>
<dbReference type="EMBL" id="AQQX01000002">
    <property type="protein sequence ID" value="KGM49662.1"/>
    <property type="molecule type" value="Genomic_DNA"/>
</dbReference>
<feature type="signal peptide" evidence="2">
    <location>
        <begin position="1"/>
        <end position="23"/>
    </location>
</feature>
<dbReference type="InterPro" id="IPR029030">
    <property type="entry name" value="Caspase-like_dom_sf"/>
</dbReference>
<dbReference type="SUPFAM" id="SSF52129">
    <property type="entry name" value="Caspase-like"/>
    <property type="match status" value="1"/>
</dbReference>
<sequence>MFTKTYGAICAAFLALSAGPLAAADLALVLINSDYQRAGDLRGDGYAARYERELEAAGFTVFALQDGTGEALQDMARDFAAATGAEEQNRVVIVLAGHMAHTGTETYLLGTDSDKPDAFSVNRVGQSVAPLVGLAAETQGQAVLMIADADGNMIETGTALSAGPGEITAPQGVTLVRGDVQPLLFSLRDGLLPTDSTYALAVERAPRGVEFSGFLSPALGLMTGAGEDGDGVRPELGDFAYWNAVRDIDTEEAYEAYLERYPNGTFAADAAAQLEGLKNAPLREAQEGEADLALTREARREVQRYLSILGHDPRGIDGIFGPATRAALTDWQGANGFDPDGYLDQQQYLALQLKGERRALELEREAEERRARQEQEDRDYWARNNGGEAGLRAYLEQYPDGLFADTARARLRRIEREERQQANEGARAMWDQARDADTPEAYASFLREYPDSPFSDAARARRAELIAQDQDRSNQIAAQQEEAGVAGNPVTRLLVERRLQQLGMQPGAVDGNFDGQTRRAIRRFQRSRGIAVSGYVTQATMVRLLAG</sequence>
<dbReference type="InterPro" id="IPR002477">
    <property type="entry name" value="Peptidoglycan-bd-like"/>
</dbReference>
<dbReference type="InterPro" id="IPR036366">
    <property type="entry name" value="PGBDSf"/>
</dbReference>
<feature type="chain" id="PRO_5001962209" description="Peptidoglycan binding-like domain-containing protein" evidence="2">
    <location>
        <begin position="24"/>
        <end position="547"/>
    </location>
</feature>
<dbReference type="RefSeq" id="WP_043746892.1">
    <property type="nucleotide sequence ID" value="NZ_AQQX01000002.1"/>
</dbReference>
<keyword evidence="2" id="KW-0732">Signal</keyword>
<dbReference type="InterPro" id="IPR036365">
    <property type="entry name" value="PGBD-like_sf"/>
</dbReference>
<dbReference type="STRING" id="1461694.ATO9_06520"/>
<dbReference type="Gene3D" id="1.10.101.10">
    <property type="entry name" value="PGBD-like superfamily/PGBD"/>
    <property type="match status" value="2"/>
</dbReference>
<comment type="caution">
    <text evidence="4">The sequence shown here is derived from an EMBL/GenBank/DDBJ whole genome shotgun (WGS) entry which is preliminary data.</text>
</comment>
<name>A0A0A0EKF4_9RHOB</name>
<keyword evidence="1" id="KW-0175">Coiled coil</keyword>
<feature type="domain" description="Peptidoglycan binding-like" evidence="3">
    <location>
        <begin position="296"/>
        <end position="350"/>
    </location>
</feature>
<gene>
    <name evidence="4" type="ORF">ATO9_06520</name>
</gene>
<dbReference type="Gene3D" id="3.40.50.1460">
    <property type="match status" value="1"/>
</dbReference>
<dbReference type="AlphaFoldDB" id="A0A0A0EKF4"/>
<dbReference type="Proteomes" id="UP000030004">
    <property type="component" value="Unassembled WGS sequence"/>
</dbReference>
<evidence type="ECO:0000259" key="3">
    <source>
        <dbReference type="Pfam" id="PF01471"/>
    </source>
</evidence>
<evidence type="ECO:0000256" key="2">
    <source>
        <dbReference type="SAM" id="SignalP"/>
    </source>
</evidence>
<protein>
    <recommendedName>
        <fullName evidence="3">Peptidoglycan binding-like domain-containing protein</fullName>
    </recommendedName>
</protein>
<feature type="domain" description="Peptidoglycan binding-like" evidence="3">
    <location>
        <begin position="494"/>
        <end position="544"/>
    </location>
</feature>
<dbReference type="eggNOG" id="COG4249">
    <property type="taxonomic scope" value="Bacteria"/>
</dbReference>
<dbReference type="OrthoDB" id="8092964at2"/>
<organism evidence="4 5">
    <name type="scientific">Pseudooceanicola atlanticus</name>
    <dbReference type="NCBI Taxonomy" id="1461694"/>
    <lineage>
        <taxon>Bacteria</taxon>
        <taxon>Pseudomonadati</taxon>
        <taxon>Pseudomonadota</taxon>
        <taxon>Alphaproteobacteria</taxon>
        <taxon>Rhodobacterales</taxon>
        <taxon>Paracoccaceae</taxon>
        <taxon>Pseudooceanicola</taxon>
    </lineage>
</organism>
<dbReference type="SUPFAM" id="SSF47090">
    <property type="entry name" value="PGBD-like"/>
    <property type="match status" value="2"/>
</dbReference>